<evidence type="ECO:0000313" key="2">
    <source>
        <dbReference type="EMBL" id="PIA51741.1"/>
    </source>
</evidence>
<feature type="compositionally biased region" description="Polar residues" evidence="1">
    <location>
        <begin position="980"/>
        <end position="990"/>
    </location>
</feature>
<dbReference type="Proteomes" id="UP000230069">
    <property type="component" value="Unassembled WGS sequence"/>
</dbReference>
<name>A0A2G5E7R1_AQUCA</name>
<accession>A0A2G5E7R1</accession>
<sequence length="1164" mass="130210">MSEPKEVDVNLEREKIMELNEFRESSGSESSDPGLKQSIFEDEEKFTAPFGNMERDVQEEDHINKLDQTLGESKKEFMKVEEMLVEVQTADPSHQISDSYHTTENVSLPQKINLEAIDPCGEVTKATGEVDHDLSHEPLSEIEILKDRENIKDQDVIPVEDHKVGQNIQEEDNDNRNLEEAGPKLDVEDQNDFINDVNQSMTETNVNREMPRGIERVDESENVEKQSIEEEAACVEVSADNTLVKEVKDSDSISAEQTTETTDNNEVTKTRTLAQMEDQNDANADTEAPKEEILKQEDSEKLEDVSKVVSEVSEDNMKNETKEEGDDTTNVLQISPTMVTEKTSITNAENEDEKIVEVFHTGTEVESLKMDETIDTCDDNDKTILEKTSDMVSQLQTDEYENRDQKSVIVEKNINDILESDIPVKNTEESFEEDKQCVEPVIPDENIKPAEVENLEETIDNINTKHSSAENVSMGEAGEQHKEKSDFESGTDKVAFQSVSEDQIPKRIMADEVEFREDEDTDTTIVGVESVKETFQEDNQGEYIKEANCESKAEDDKSKRIIEASETTKNETTTEKLPKQPENASATENNERQVLGKEQSVNHSGQVTYDEKSIKGKHDEDEGKKDDVQEEATTLVAEEQIPESNAEKVLREAACEAKEAPKTEFSNEEMMKGGLLKDQIPVREISVQENNHGEETKEAEVEEQSPTLVPEKLHDESKDVRHEEGKTNATTKEEVNQMQIKSSDLMLVEQDISQEAEKTKTVDVEEGKSWKPDNVPVKTAPSQETPNELLHETIARHLESKEIEAEIATDSEDFVDLNKTSNSNFGTVSIIEKLHIKEDLPTDVLDASSVVKVSQEEIQEKEGQSTDSEEKQEVVLVKKETMEPNIPTEDNGKNIGHQAPVPDISNEGGEKIDDLNIQQKLGANEEGVLPLLKQDETPPDVKILDKSSDVIDEKKISEGDNTIAGKEETISIKSIEVPSLSGSLNESSLKTAEGEEGTQREAQRTDREVVEVECEADQKVHNFDEETKLDSKSSGREGAQLFDLLIISRKDTEQAGGHSQEEGNPLSGKEEMENKEALTVKEEHKTNEKETDEEGEEEDEQKKEDSGSDAPVMVEASRDIDVKITPKKSHNILSGVGSKVKHSISKVKKAITGKSSNSKQLTPK</sequence>
<dbReference type="EMBL" id="KZ305028">
    <property type="protein sequence ID" value="PIA51741.1"/>
    <property type="molecule type" value="Genomic_DNA"/>
</dbReference>
<dbReference type="PANTHER" id="PTHR35511:SF2">
    <property type="entry name" value="A-KINASE ANCHOR-LIKE PROTEIN"/>
    <property type="match status" value="1"/>
</dbReference>
<evidence type="ECO:0000256" key="1">
    <source>
        <dbReference type="SAM" id="MobiDB-lite"/>
    </source>
</evidence>
<proteinExistence type="predicted"/>
<feature type="region of interest" description="Disordered" evidence="1">
    <location>
        <begin position="165"/>
        <end position="225"/>
    </location>
</feature>
<gene>
    <name evidence="2" type="ORF">AQUCO_01100545v1</name>
</gene>
<protein>
    <submittedName>
        <fullName evidence="2">Uncharacterized protein</fullName>
    </submittedName>
</protein>
<keyword evidence="3" id="KW-1185">Reference proteome</keyword>
<feature type="compositionally biased region" description="Polar residues" evidence="1">
    <location>
        <begin position="1153"/>
        <end position="1164"/>
    </location>
</feature>
<feature type="compositionally biased region" description="Basic and acidic residues" evidence="1">
    <location>
        <begin position="997"/>
        <end position="1035"/>
    </location>
</feature>
<feature type="compositionally biased region" description="Basic and acidic residues" evidence="1">
    <location>
        <begin position="174"/>
        <end position="187"/>
    </location>
</feature>
<dbReference type="PANTHER" id="PTHR35511">
    <property type="entry name" value="A-KINASE ANCHOR-LIKE PROTEIN"/>
    <property type="match status" value="1"/>
</dbReference>
<dbReference type="OrthoDB" id="1933014at2759"/>
<feature type="compositionally biased region" description="Basic residues" evidence="1">
    <location>
        <begin position="1139"/>
        <end position="1151"/>
    </location>
</feature>
<feature type="compositionally biased region" description="Basic and acidic residues" evidence="1">
    <location>
        <begin position="645"/>
        <end position="662"/>
    </location>
</feature>
<feature type="compositionally biased region" description="Polar residues" evidence="1">
    <location>
        <begin position="192"/>
        <end position="207"/>
    </location>
</feature>
<feature type="region of interest" description="Disordered" evidence="1">
    <location>
        <begin position="464"/>
        <end position="491"/>
    </location>
</feature>
<dbReference type="AlphaFoldDB" id="A0A2G5E7R1"/>
<feature type="compositionally biased region" description="Polar residues" evidence="1">
    <location>
        <begin position="252"/>
        <end position="273"/>
    </location>
</feature>
<feature type="compositionally biased region" description="Basic and acidic residues" evidence="1">
    <location>
        <begin position="543"/>
        <end position="579"/>
    </location>
</feature>
<feature type="compositionally biased region" description="Basic and acidic residues" evidence="1">
    <location>
        <begin position="209"/>
        <end position="225"/>
    </location>
</feature>
<feature type="compositionally biased region" description="Basic and acidic residues" evidence="1">
    <location>
        <begin position="711"/>
        <end position="735"/>
    </location>
</feature>
<feature type="region of interest" description="Disordered" evidence="1">
    <location>
        <begin position="19"/>
        <end position="41"/>
    </location>
</feature>
<feature type="region of interest" description="Disordered" evidence="1">
    <location>
        <begin position="879"/>
        <end position="910"/>
    </location>
</feature>
<dbReference type="InParanoid" id="A0A2G5E7R1"/>
<reference evidence="2 3" key="1">
    <citation type="submission" date="2017-09" db="EMBL/GenBank/DDBJ databases">
        <title>WGS assembly of Aquilegia coerulea Goldsmith.</title>
        <authorList>
            <person name="Hodges S."/>
            <person name="Kramer E."/>
            <person name="Nordborg M."/>
            <person name="Tomkins J."/>
            <person name="Borevitz J."/>
            <person name="Derieg N."/>
            <person name="Yan J."/>
            <person name="Mihaltcheva S."/>
            <person name="Hayes R.D."/>
            <person name="Rokhsar D."/>
        </authorList>
    </citation>
    <scope>NUCLEOTIDE SEQUENCE [LARGE SCALE GENOMIC DNA]</scope>
    <source>
        <strain evidence="3">cv. Goldsmith</strain>
    </source>
</reference>
<feature type="compositionally biased region" description="Acidic residues" evidence="1">
    <location>
        <begin position="1090"/>
        <end position="1099"/>
    </location>
</feature>
<organism evidence="2 3">
    <name type="scientific">Aquilegia coerulea</name>
    <name type="common">Rocky mountain columbine</name>
    <dbReference type="NCBI Taxonomy" id="218851"/>
    <lineage>
        <taxon>Eukaryota</taxon>
        <taxon>Viridiplantae</taxon>
        <taxon>Streptophyta</taxon>
        <taxon>Embryophyta</taxon>
        <taxon>Tracheophyta</taxon>
        <taxon>Spermatophyta</taxon>
        <taxon>Magnoliopsida</taxon>
        <taxon>Ranunculales</taxon>
        <taxon>Ranunculaceae</taxon>
        <taxon>Thalictroideae</taxon>
        <taxon>Aquilegia</taxon>
    </lineage>
</organism>
<feature type="compositionally biased region" description="Basic and acidic residues" evidence="1">
    <location>
        <begin position="478"/>
        <end position="491"/>
    </location>
</feature>
<feature type="compositionally biased region" description="Basic and acidic residues" evidence="1">
    <location>
        <begin position="756"/>
        <end position="771"/>
    </location>
</feature>
<dbReference type="STRING" id="218851.A0A2G5E7R1"/>
<evidence type="ECO:0000313" key="3">
    <source>
        <dbReference type="Proteomes" id="UP000230069"/>
    </source>
</evidence>
<feature type="region of interest" description="Disordered" evidence="1">
    <location>
        <begin position="976"/>
        <end position="1036"/>
    </location>
</feature>
<feature type="compositionally biased region" description="Basic and acidic residues" evidence="1">
    <location>
        <begin position="287"/>
        <end position="306"/>
    </location>
</feature>
<feature type="region of interest" description="Disordered" evidence="1">
    <location>
        <begin position="756"/>
        <end position="787"/>
    </location>
</feature>
<feature type="region of interest" description="Disordered" evidence="1">
    <location>
        <begin position="1050"/>
        <end position="1164"/>
    </location>
</feature>
<feature type="region of interest" description="Disordered" evidence="1">
    <location>
        <begin position="514"/>
        <end position="742"/>
    </location>
</feature>
<feature type="compositionally biased region" description="Basic and acidic residues" evidence="1">
    <location>
        <begin position="609"/>
        <end position="627"/>
    </location>
</feature>
<feature type="compositionally biased region" description="Basic and acidic residues" evidence="1">
    <location>
        <begin position="1068"/>
        <end position="1089"/>
    </location>
</feature>
<feature type="region of interest" description="Disordered" evidence="1">
    <location>
        <begin position="247"/>
        <end position="332"/>
    </location>
</feature>